<comment type="caution">
    <text evidence="1">The sequence shown here is derived from an EMBL/GenBank/DDBJ whole genome shotgun (WGS) entry which is preliminary data.</text>
</comment>
<dbReference type="AlphaFoldDB" id="A0A059DVM8"/>
<protein>
    <recommendedName>
        <fullName evidence="3">Capsule biosynthesis protein</fullName>
    </recommendedName>
</protein>
<organism evidence="1 2">
    <name type="scientific">Hyphomonas atlantica</name>
    <dbReference type="NCBI Taxonomy" id="1280948"/>
    <lineage>
        <taxon>Bacteria</taxon>
        <taxon>Pseudomonadati</taxon>
        <taxon>Pseudomonadota</taxon>
        <taxon>Alphaproteobacteria</taxon>
        <taxon>Hyphomonadales</taxon>
        <taxon>Hyphomonadaceae</taxon>
        <taxon>Hyphomonas</taxon>
    </lineage>
</organism>
<dbReference type="EMBL" id="AWFH01000063">
    <property type="protein sequence ID" value="KCZ57807.1"/>
    <property type="molecule type" value="Genomic_DNA"/>
</dbReference>
<dbReference type="Pfam" id="PF05159">
    <property type="entry name" value="Capsule_synth"/>
    <property type="match status" value="1"/>
</dbReference>
<reference evidence="1 2" key="1">
    <citation type="journal article" date="2014" name="Antonie Van Leeuwenhoek">
        <title>Hyphomonas beringensis sp. nov. and Hyphomonas chukchiensis sp. nov., isolated from surface seawater of the Bering Sea and Chukchi Sea.</title>
        <authorList>
            <person name="Li C."/>
            <person name="Lai Q."/>
            <person name="Li G."/>
            <person name="Dong C."/>
            <person name="Wang J."/>
            <person name="Liao Y."/>
            <person name="Shao Z."/>
        </authorList>
    </citation>
    <scope>NUCLEOTIDE SEQUENCE [LARGE SCALE GENOMIC DNA]</scope>
    <source>
        <strain evidence="1 2">22II1-22F38</strain>
    </source>
</reference>
<dbReference type="GO" id="GO:0000271">
    <property type="term" value="P:polysaccharide biosynthetic process"/>
    <property type="evidence" value="ECO:0007669"/>
    <property type="project" value="InterPro"/>
</dbReference>
<dbReference type="eggNOG" id="COG3562">
    <property type="taxonomic scope" value="Bacteria"/>
</dbReference>
<evidence type="ECO:0000313" key="2">
    <source>
        <dbReference type="Proteomes" id="UP000024547"/>
    </source>
</evidence>
<dbReference type="InterPro" id="IPR007833">
    <property type="entry name" value="Capsule_polysaccharide_synth"/>
</dbReference>
<dbReference type="STRING" id="1280948.HY36_11560"/>
<proteinExistence type="predicted"/>
<evidence type="ECO:0008006" key="3">
    <source>
        <dbReference type="Google" id="ProtNLM"/>
    </source>
</evidence>
<gene>
    <name evidence="1" type="ORF">HY36_11560</name>
</gene>
<keyword evidence="2" id="KW-1185">Reference proteome</keyword>
<dbReference type="Gene3D" id="3.40.50.12580">
    <property type="match status" value="1"/>
</dbReference>
<dbReference type="PATRIC" id="fig|1280948.3.peg.3432"/>
<sequence>MSWSFMQKYRTLQRTLGDIARAVELHRSHVFDADLYRQTNPDVPEPGFAATLQFCRHGRLEQRVWNQPALGQWLIPHVLDGSAHAADVRCLIHQLAGISEDDLAARRPIIEAFCARHALNFSEYQFHESLHAQDYKTAYACLANMPMTLAFLPYYRFARRHMKMDQLGSAFACIREALGKGADMGIEHLIAARDIAAALGYPDTDRVAFHQLLLKALANWPAPNKQARFRAMWQMGFPLIPGDTEAVAEILAALPEELRGLLDPADVLVPESVQGYEAILNLVTLNGLKQDQRAIPCEGSFSDCVVVEDALPATCRLRVLGEGYWRQADHDPIQESFLDAFKAASRRAANQVSYFYPVAATNIFDVRQSGSPSMPTLSYHSIALREQRFLNFKESALPGYFRFDRLGFSGWEERHPLATGADISSERIDAAFKALRHEYVDKRVSKYEQRMVDEDALPDRFLLAALQVPDDTVMSLASMDMDDWLDTLVRACEAAGTNLVIKSHPLDKSATTRARVSRLQDRGSHVFVSQTAIHHLLERAEGVVTVNSGVGVEALLHLKPVITVGASDYSAVAHQVSSRSELMSAVEKVTNGKPDADWIGRVKLFLYQYCHQRSFSLSHFPDAFDELLASLMRGA</sequence>
<dbReference type="GO" id="GO:0015774">
    <property type="term" value="P:polysaccharide transport"/>
    <property type="evidence" value="ECO:0007669"/>
    <property type="project" value="InterPro"/>
</dbReference>
<evidence type="ECO:0000313" key="1">
    <source>
        <dbReference type="EMBL" id="KCZ57807.1"/>
    </source>
</evidence>
<dbReference type="InterPro" id="IPR043148">
    <property type="entry name" value="TagF_C"/>
</dbReference>
<accession>A0A059DVM8</accession>
<dbReference type="Proteomes" id="UP000024547">
    <property type="component" value="Unassembled WGS sequence"/>
</dbReference>
<name>A0A059DVM8_9PROT</name>